<dbReference type="PANTHER" id="PTHR23505">
    <property type="entry name" value="SPINSTER"/>
    <property type="match status" value="1"/>
</dbReference>
<feature type="transmembrane region" description="Helical" evidence="6">
    <location>
        <begin position="179"/>
        <end position="200"/>
    </location>
</feature>
<dbReference type="Gene3D" id="1.20.1250.20">
    <property type="entry name" value="MFS general substrate transporter like domains"/>
    <property type="match status" value="1"/>
</dbReference>
<feature type="transmembrane region" description="Helical" evidence="6">
    <location>
        <begin position="269"/>
        <end position="290"/>
    </location>
</feature>
<keyword evidence="9" id="KW-1185">Reference proteome</keyword>
<feature type="transmembrane region" description="Helical" evidence="6">
    <location>
        <begin position="407"/>
        <end position="431"/>
    </location>
</feature>
<dbReference type="InterPro" id="IPR036259">
    <property type="entry name" value="MFS_trans_sf"/>
</dbReference>
<keyword evidence="5 6" id="KW-0472">Membrane</keyword>
<name>A0A7W7CGS5_9PSEU</name>
<feature type="domain" description="Major facilitator superfamily (MFS) profile" evidence="7">
    <location>
        <begin position="26"/>
        <end position="434"/>
    </location>
</feature>
<evidence type="ECO:0000259" key="7">
    <source>
        <dbReference type="PROSITE" id="PS50850"/>
    </source>
</evidence>
<evidence type="ECO:0000256" key="2">
    <source>
        <dbReference type="ARBA" id="ARBA00022448"/>
    </source>
</evidence>
<dbReference type="GO" id="GO:0005886">
    <property type="term" value="C:plasma membrane"/>
    <property type="evidence" value="ECO:0007669"/>
    <property type="project" value="UniProtKB-SubCell"/>
</dbReference>
<dbReference type="Pfam" id="PF07690">
    <property type="entry name" value="MFS_1"/>
    <property type="match status" value="1"/>
</dbReference>
<sequence>MAAKDNPTDASLASPPGRGVSSPGGILSLLFAANLLNFYDRTIPAIVVEPLKAEFLLTDTHIGVLSGAFTVVYALFGIPLGRLADRSSRRTILVTGLLFWSLLTAATGLVGGFISLLVVRMLVGVGEASFAPAANSVLADLYPAQRRARATALLQLGLPLGLVLSFFTVGPITELSGTWRTAFFIAAVPGLFVAALMLFIREPARGAAEPVAPPPGVVAQAFRKVLRIRTLWWLTLAGVGAQIAAYAVATFSVPLFQRYFGTSLATGGMLTGVVIGLTGLAGLVIGGRLADRASRRSPAGRVYTGAIALLLAAPLTFAALSLGPDSVGWFVLLFSAGWLLQYMYYTSVYPALADVVEPRLRATAISVFFAAFYLLGGFTGPVIAGALSDRFAAAAVGLSPARAAAEGLSQSLMIVIPLGLLLTSIGLFGAARKVTADSARMRAETGG</sequence>
<dbReference type="EMBL" id="JACHMH010000001">
    <property type="protein sequence ID" value="MBB4679531.1"/>
    <property type="molecule type" value="Genomic_DNA"/>
</dbReference>
<reference evidence="8 9" key="1">
    <citation type="submission" date="2020-08" db="EMBL/GenBank/DDBJ databases">
        <title>Sequencing the genomes of 1000 actinobacteria strains.</title>
        <authorList>
            <person name="Klenk H.-P."/>
        </authorList>
    </citation>
    <scope>NUCLEOTIDE SEQUENCE [LARGE SCALE GENOMIC DNA]</scope>
    <source>
        <strain evidence="8 9">DSM 44230</strain>
    </source>
</reference>
<feature type="transmembrane region" description="Helical" evidence="6">
    <location>
        <begin position="329"/>
        <end position="352"/>
    </location>
</feature>
<evidence type="ECO:0000256" key="4">
    <source>
        <dbReference type="ARBA" id="ARBA00022989"/>
    </source>
</evidence>
<dbReference type="InterPro" id="IPR011701">
    <property type="entry name" value="MFS"/>
</dbReference>
<accession>A0A7W7CGS5</accession>
<evidence type="ECO:0000313" key="9">
    <source>
        <dbReference type="Proteomes" id="UP000533598"/>
    </source>
</evidence>
<keyword evidence="4 6" id="KW-1133">Transmembrane helix</keyword>
<evidence type="ECO:0000313" key="8">
    <source>
        <dbReference type="EMBL" id="MBB4679531.1"/>
    </source>
</evidence>
<feature type="transmembrane region" description="Helical" evidence="6">
    <location>
        <begin position="364"/>
        <end position="387"/>
    </location>
</feature>
<evidence type="ECO:0000256" key="3">
    <source>
        <dbReference type="ARBA" id="ARBA00022692"/>
    </source>
</evidence>
<feature type="transmembrane region" description="Helical" evidence="6">
    <location>
        <begin position="98"/>
        <end position="119"/>
    </location>
</feature>
<gene>
    <name evidence="8" type="ORF">HNR67_005649</name>
</gene>
<dbReference type="SUPFAM" id="SSF103473">
    <property type="entry name" value="MFS general substrate transporter"/>
    <property type="match status" value="1"/>
</dbReference>
<feature type="transmembrane region" description="Helical" evidence="6">
    <location>
        <begin position="152"/>
        <end position="173"/>
    </location>
</feature>
<dbReference type="InterPro" id="IPR020846">
    <property type="entry name" value="MFS_dom"/>
</dbReference>
<dbReference type="AlphaFoldDB" id="A0A7W7CGS5"/>
<dbReference type="InterPro" id="IPR044770">
    <property type="entry name" value="MFS_spinster-like"/>
</dbReference>
<protein>
    <submittedName>
        <fullName evidence="8">MFS family permease</fullName>
    </submittedName>
</protein>
<dbReference type="RefSeq" id="WP_185005265.1">
    <property type="nucleotide sequence ID" value="NZ_BAAAUI010000001.1"/>
</dbReference>
<comment type="caution">
    <text evidence="8">The sequence shown here is derived from an EMBL/GenBank/DDBJ whole genome shotgun (WGS) entry which is preliminary data.</text>
</comment>
<dbReference type="PANTHER" id="PTHR23505:SF79">
    <property type="entry name" value="PROTEIN SPINSTER"/>
    <property type="match status" value="1"/>
</dbReference>
<keyword evidence="2" id="KW-0813">Transport</keyword>
<comment type="subcellular location">
    <subcellularLocation>
        <location evidence="1">Cell membrane</location>
        <topology evidence="1">Multi-pass membrane protein</topology>
    </subcellularLocation>
</comment>
<evidence type="ECO:0000256" key="5">
    <source>
        <dbReference type="ARBA" id="ARBA00023136"/>
    </source>
</evidence>
<feature type="transmembrane region" description="Helical" evidence="6">
    <location>
        <begin position="60"/>
        <end position="78"/>
    </location>
</feature>
<feature type="transmembrane region" description="Helical" evidence="6">
    <location>
        <begin position="302"/>
        <end position="323"/>
    </location>
</feature>
<feature type="transmembrane region" description="Helical" evidence="6">
    <location>
        <begin position="231"/>
        <end position="249"/>
    </location>
</feature>
<dbReference type="PROSITE" id="PS50850">
    <property type="entry name" value="MFS"/>
    <property type="match status" value="1"/>
</dbReference>
<organism evidence="8 9">
    <name type="scientific">Crossiella cryophila</name>
    <dbReference type="NCBI Taxonomy" id="43355"/>
    <lineage>
        <taxon>Bacteria</taxon>
        <taxon>Bacillati</taxon>
        <taxon>Actinomycetota</taxon>
        <taxon>Actinomycetes</taxon>
        <taxon>Pseudonocardiales</taxon>
        <taxon>Pseudonocardiaceae</taxon>
        <taxon>Crossiella</taxon>
    </lineage>
</organism>
<dbReference type="CDD" id="cd17328">
    <property type="entry name" value="MFS_spinster_like"/>
    <property type="match status" value="1"/>
</dbReference>
<keyword evidence="3 6" id="KW-0812">Transmembrane</keyword>
<dbReference type="Proteomes" id="UP000533598">
    <property type="component" value="Unassembled WGS sequence"/>
</dbReference>
<evidence type="ECO:0000256" key="6">
    <source>
        <dbReference type="SAM" id="Phobius"/>
    </source>
</evidence>
<dbReference type="GO" id="GO:0022857">
    <property type="term" value="F:transmembrane transporter activity"/>
    <property type="evidence" value="ECO:0007669"/>
    <property type="project" value="InterPro"/>
</dbReference>
<evidence type="ECO:0000256" key="1">
    <source>
        <dbReference type="ARBA" id="ARBA00004651"/>
    </source>
</evidence>
<proteinExistence type="predicted"/>